<reference evidence="2" key="1">
    <citation type="submission" date="2019-11" db="EMBL/GenBank/DDBJ databases">
        <title>Epiphytic Pseudomonas syringae from cherry orchards.</title>
        <authorList>
            <person name="Hulin M.T."/>
        </authorList>
    </citation>
    <scope>NUCLEOTIDE SEQUENCE</scope>
    <source>
        <strain evidence="2">PA-2-1F</strain>
    </source>
</reference>
<protein>
    <submittedName>
        <fullName evidence="2">GNAT family N-acetyltransferase</fullName>
    </submittedName>
</protein>
<accession>A0AAP2WGL2</accession>
<dbReference type="GO" id="GO:0016747">
    <property type="term" value="F:acyltransferase activity, transferring groups other than amino-acyl groups"/>
    <property type="evidence" value="ECO:0007669"/>
    <property type="project" value="InterPro"/>
</dbReference>
<feature type="domain" description="N-acetyltransferase" evidence="1">
    <location>
        <begin position="126"/>
        <end position="260"/>
    </location>
</feature>
<organism evidence="2 3">
    <name type="scientific">Pseudomonas poae</name>
    <dbReference type="NCBI Taxonomy" id="200451"/>
    <lineage>
        <taxon>Bacteria</taxon>
        <taxon>Pseudomonadati</taxon>
        <taxon>Pseudomonadota</taxon>
        <taxon>Gammaproteobacteria</taxon>
        <taxon>Pseudomonadales</taxon>
        <taxon>Pseudomonadaceae</taxon>
        <taxon>Pseudomonas</taxon>
    </lineage>
</organism>
<evidence type="ECO:0000313" key="2">
    <source>
        <dbReference type="EMBL" id="MCF5654513.1"/>
    </source>
</evidence>
<dbReference type="AlphaFoldDB" id="A0AAP2WGL2"/>
<dbReference type="Pfam" id="PF00583">
    <property type="entry name" value="Acetyltransf_1"/>
    <property type="match status" value="1"/>
</dbReference>
<dbReference type="InterPro" id="IPR016181">
    <property type="entry name" value="Acyl_CoA_acyltransferase"/>
</dbReference>
<dbReference type="RefSeq" id="WP_015371474.1">
    <property type="nucleotide sequence ID" value="NZ_CP142150.1"/>
</dbReference>
<comment type="caution">
    <text evidence="2">The sequence shown here is derived from an EMBL/GenBank/DDBJ whole genome shotgun (WGS) entry which is preliminary data.</text>
</comment>
<evidence type="ECO:0000313" key="3">
    <source>
        <dbReference type="Proteomes" id="UP000814126"/>
    </source>
</evidence>
<sequence length="260" mass="28358">MPNDSACELSALYQKTDEHFYSTTCLPYRRYGSCVSAYVIDEDGGPQNLLIIRLGCVPSGDELAAALDLIRRTPLPVRLVIHEQKVEALRELLTDLDFQAAEMTTAMALRWVSLTPSPSAAAAQISLTRDLTQWAVPLASAFSSAPAEVAHYQLRHERALEAGEALYHFVLSVEGQVASSLTLSMCDGAARINDFGTVAGLRGKGYGTRLIQTVLLHAWRLGGLLCFLEATTGATSLYQSLGFERLFDYQTFVRGPVAQV</sequence>
<proteinExistence type="predicted"/>
<dbReference type="PROSITE" id="PS51186">
    <property type="entry name" value="GNAT"/>
    <property type="match status" value="1"/>
</dbReference>
<dbReference type="CDD" id="cd04301">
    <property type="entry name" value="NAT_SF"/>
    <property type="match status" value="1"/>
</dbReference>
<name>A0AAP2WGL2_9PSED</name>
<dbReference type="Gene3D" id="3.40.630.30">
    <property type="match status" value="1"/>
</dbReference>
<dbReference type="Proteomes" id="UP000814126">
    <property type="component" value="Unassembled WGS sequence"/>
</dbReference>
<dbReference type="InterPro" id="IPR000182">
    <property type="entry name" value="GNAT_dom"/>
</dbReference>
<dbReference type="EMBL" id="WJZX01000012">
    <property type="protein sequence ID" value="MCF5654513.1"/>
    <property type="molecule type" value="Genomic_DNA"/>
</dbReference>
<dbReference type="GeneID" id="45486739"/>
<evidence type="ECO:0000259" key="1">
    <source>
        <dbReference type="PROSITE" id="PS51186"/>
    </source>
</evidence>
<dbReference type="SUPFAM" id="SSF55729">
    <property type="entry name" value="Acyl-CoA N-acyltransferases (Nat)"/>
    <property type="match status" value="1"/>
</dbReference>
<gene>
    <name evidence="2" type="ORF">GIV46_05720</name>
</gene>